<evidence type="ECO:0000313" key="3">
    <source>
        <dbReference type="Proteomes" id="UP000308365"/>
    </source>
</evidence>
<dbReference type="AlphaFoldDB" id="A0A4U1ES77"/>
<accession>A0A4U1ES77</accession>
<feature type="compositionally biased region" description="Polar residues" evidence="1">
    <location>
        <begin position="251"/>
        <end position="260"/>
    </location>
</feature>
<feature type="non-terminal residue" evidence="2">
    <location>
        <position position="273"/>
    </location>
</feature>
<gene>
    <name evidence="2" type="ORF">EI555_017326</name>
</gene>
<organism evidence="2 3">
    <name type="scientific">Monodon monoceros</name>
    <name type="common">Narwhal</name>
    <name type="synonym">Ceratodon monodon</name>
    <dbReference type="NCBI Taxonomy" id="40151"/>
    <lineage>
        <taxon>Eukaryota</taxon>
        <taxon>Metazoa</taxon>
        <taxon>Chordata</taxon>
        <taxon>Craniata</taxon>
        <taxon>Vertebrata</taxon>
        <taxon>Euteleostomi</taxon>
        <taxon>Mammalia</taxon>
        <taxon>Eutheria</taxon>
        <taxon>Laurasiatheria</taxon>
        <taxon>Artiodactyla</taxon>
        <taxon>Whippomorpha</taxon>
        <taxon>Cetacea</taxon>
        <taxon>Odontoceti</taxon>
        <taxon>Monodontidae</taxon>
        <taxon>Monodon</taxon>
    </lineage>
</organism>
<feature type="region of interest" description="Disordered" evidence="1">
    <location>
        <begin position="181"/>
        <end position="207"/>
    </location>
</feature>
<comment type="caution">
    <text evidence="2">The sequence shown here is derived from an EMBL/GenBank/DDBJ whole genome shotgun (WGS) entry which is preliminary data.</text>
</comment>
<protein>
    <submittedName>
        <fullName evidence="2">Uncharacterized protein</fullName>
    </submittedName>
</protein>
<name>A0A4U1ES77_MONMO</name>
<sequence length="273" mass="29743">MDRHFGDFGKRNLVRTIQGSGNGRPAFLPWLCCAVDPTQIPLSPAGQRPGGQGLWSRTTRCVRPAQPWKPQGNKKPLFLHDRLCTARVPASAQPRGWICRWTWRESPRRGTGYPILVQWGDWRKGTLSHEFLQHLQVHGTLTTTSPFLPEALGPLSGRCLEGSGGGGFPDPKGKACLGMPGPQPTQPKGPLWPPASHPTQKGGTRLAHTPPWTVDTAQFPGRGGAASQGRNLLGPIFRNQRSRKRRGRVSCFSSGHSPQSYAGPGPVGRDLQL</sequence>
<proteinExistence type="predicted"/>
<evidence type="ECO:0000256" key="1">
    <source>
        <dbReference type="SAM" id="MobiDB-lite"/>
    </source>
</evidence>
<evidence type="ECO:0000313" key="2">
    <source>
        <dbReference type="EMBL" id="TKC39047.1"/>
    </source>
</evidence>
<feature type="compositionally biased region" description="Pro residues" evidence="1">
    <location>
        <begin position="181"/>
        <end position="196"/>
    </location>
</feature>
<feature type="region of interest" description="Disordered" evidence="1">
    <location>
        <begin position="220"/>
        <end position="273"/>
    </location>
</feature>
<dbReference type="Proteomes" id="UP000308365">
    <property type="component" value="Unassembled WGS sequence"/>
</dbReference>
<reference evidence="3" key="1">
    <citation type="journal article" date="2019" name="IScience">
        <title>Narwhal Genome Reveals Long-Term Low Genetic Diversity despite Current Large Abundance Size.</title>
        <authorList>
            <person name="Westbury M.V."/>
            <person name="Petersen B."/>
            <person name="Garde E."/>
            <person name="Heide-Jorgensen M.P."/>
            <person name="Lorenzen E.D."/>
        </authorList>
    </citation>
    <scope>NUCLEOTIDE SEQUENCE [LARGE SCALE GENOMIC DNA]</scope>
</reference>
<dbReference type="EMBL" id="RWIC01000914">
    <property type="protein sequence ID" value="TKC39047.1"/>
    <property type="molecule type" value="Genomic_DNA"/>
</dbReference>